<evidence type="ECO:0000256" key="1">
    <source>
        <dbReference type="SAM" id="MobiDB-lite"/>
    </source>
</evidence>
<accession>A0A9P9IZ66</accession>
<organism evidence="2 3">
    <name type="scientific">Dactylonectria macrodidyma</name>
    <dbReference type="NCBI Taxonomy" id="307937"/>
    <lineage>
        <taxon>Eukaryota</taxon>
        <taxon>Fungi</taxon>
        <taxon>Dikarya</taxon>
        <taxon>Ascomycota</taxon>
        <taxon>Pezizomycotina</taxon>
        <taxon>Sordariomycetes</taxon>
        <taxon>Hypocreomycetidae</taxon>
        <taxon>Hypocreales</taxon>
        <taxon>Nectriaceae</taxon>
        <taxon>Dactylonectria</taxon>
    </lineage>
</organism>
<sequence length="320" mass="34618">MDLPAASRACEGLRITTFSATPDTAAAKRLPSLVAIPTSAAFFSLTLETGNMVSLPSVPSSDVTESAYFGLGGKFPGVGGVKSQLNRSRHGGGHHADIADKPSQALNATSARHSTPRAGTEDIIGLSLDYDVSSKFETNCDVTLAGDLRLEGTKIPTNCYSHFMPTTPIVALSLEDRCGKAIYRLNWSVELVLNFQDDYSPPDLAGLSMRRNTWHKSHHRRQVGGGELGISPKDSGISTVELWLGQTRIVKSSTWPKQEESPRGSRMACENRRAVTMTGETTWLSQLCQSRDDQGLTQKANGHRVMMVAGPNLRGDYDNP</sequence>
<dbReference type="Proteomes" id="UP000738349">
    <property type="component" value="Unassembled WGS sequence"/>
</dbReference>
<keyword evidence="3" id="KW-1185">Reference proteome</keyword>
<comment type="caution">
    <text evidence="2">The sequence shown here is derived from an EMBL/GenBank/DDBJ whole genome shotgun (WGS) entry which is preliminary data.</text>
</comment>
<name>A0A9P9IZ66_9HYPO</name>
<proteinExistence type="predicted"/>
<dbReference type="AlphaFoldDB" id="A0A9P9IZ66"/>
<feature type="region of interest" description="Disordered" evidence="1">
    <location>
        <begin position="82"/>
        <end position="102"/>
    </location>
</feature>
<evidence type="ECO:0000313" key="2">
    <source>
        <dbReference type="EMBL" id="KAH7136310.1"/>
    </source>
</evidence>
<reference evidence="2" key="1">
    <citation type="journal article" date="2021" name="Nat. Commun.">
        <title>Genetic determinants of endophytism in the Arabidopsis root mycobiome.</title>
        <authorList>
            <person name="Mesny F."/>
            <person name="Miyauchi S."/>
            <person name="Thiergart T."/>
            <person name="Pickel B."/>
            <person name="Atanasova L."/>
            <person name="Karlsson M."/>
            <person name="Huettel B."/>
            <person name="Barry K.W."/>
            <person name="Haridas S."/>
            <person name="Chen C."/>
            <person name="Bauer D."/>
            <person name="Andreopoulos W."/>
            <person name="Pangilinan J."/>
            <person name="LaButti K."/>
            <person name="Riley R."/>
            <person name="Lipzen A."/>
            <person name="Clum A."/>
            <person name="Drula E."/>
            <person name="Henrissat B."/>
            <person name="Kohler A."/>
            <person name="Grigoriev I.V."/>
            <person name="Martin F.M."/>
            <person name="Hacquard S."/>
        </authorList>
    </citation>
    <scope>NUCLEOTIDE SEQUENCE</scope>
    <source>
        <strain evidence="2">MPI-CAGE-AT-0147</strain>
    </source>
</reference>
<dbReference type="EMBL" id="JAGMUV010000013">
    <property type="protein sequence ID" value="KAH7136310.1"/>
    <property type="molecule type" value="Genomic_DNA"/>
</dbReference>
<gene>
    <name evidence="2" type="ORF">EDB81DRAFT_858410</name>
</gene>
<protein>
    <submittedName>
        <fullName evidence="2">Uncharacterized protein</fullName>
    </submittedName>
</protein>
<evidence type="ECO:0000313" key="3">
    <source>
        <dbReference type="Proteomes" id="UP000738349"/>
    </source>
</evidence>